<proteinExistence type="predicted"/>
<feature type="transmembrane region" description="Helical" evidence="1">
    <location>
        <begin position="233"/>
        <end position="252"/>
    </location>
</feature>
<evidence type="ECO:0000313" key="2">
    <source>
        <dbReference type="EMBL" id="NEU70312.1"/>
    </source>
</evidence>
<accession>A0A6M0IQT6</accession>
<dbReference type="AlphaFoldDB" id="A0A6M0IQT6"/>
<keyword evidence="1" id="KW-0812">Transmembrane</keyword>
<feature type="transmembrane region" description="Helical" evidence="1">
    <location>
        <begin position="336"/>
        <end position="365"/>
    </location>
</feature>
<dbReference type="EMBL" id="JAAGNZ010000004">
    <property type="protein sequence ID" value="NEU70312.1"/>
    <property type="molecule type" value="Genomic_DNA"/>
</dbReference>
<sequence length="377" mass="42886">MKKPLTRVLVKVVASGFYREHTGLLLTLFILIFINFFYTSVLNQTHLTQEQIILNALKLVLTSVSEPLGVIVLFGIFLLYSVKSWQYVAGRLTGVDVQFLLYSSTALSPARQRQSWAILQFVLSLPIIGLGVFTLIIGFAFGHWVIPSVIPIYLLTLIAYSAWYYTRLINTPLGEPATAGKLTWLQRWPKPFFSLFLYEIISKKRVPYVLTKVASAISIALVFSVFPDAHTDVRLFGVLSLCSALTHVVLIYQSSEFELFYLRFTRNFPYRQWQLFVQQGALFGFLLLPELLWFLLVGDLRAGLLGAGLLLSTTLVFRAVLYALGQRMDYYLRFVFGLFTFFLLVILFGGTELLVVCDVVAAWMLTYRYHDQASQDG</sequence>
<name>A0A6M0IQT6_9BACT</name>
<keyword evidence="1" id="KW-1133">Transmembrane helix</keyword>
<feature type="transmembrane region" description="Helical" evidence="1">
    <location>
        <begin position="302"/>
        <end position="324"/>
    </location>
</feature>
<feature type="transmembrane region" description="Helical" evidence="1">
    <location>
        <begin position="273"/>
        <end position="296"/>
    </location>
</feature>
<organism evidence="2 3">
    <name type="scientific">Spirosoma agri</name>
    <dbReference type="NCBI Taxonomy" id="1987381"/>
    <lineage>
        <taxon>Bacteria</taxon>
        <taxon>Pseudomonadati</taxon>
        <taxon>Bacteroidota</taxon>
        <taxon>Cytophagia</taxon>
        <taxon>Cytophagales</taxon>
        <taxon>Cytophagaceae</taxon>
        <taxon>Spirosoma</taxon>
    </lineage>
</organism>
<dbReference type="Proteomes" id="UP000477386">
    <property type="component" value="Unassembled WGS sequence"/>
</dbReference>
<dbReference type="RefSeq" id="WP_164043625.1">
    <property type="nucleotide sequence ID" value="NZ_JAAGNZ010000004.1"/>
</dbReference>
<keyword evidence="3" id="KW-1185">Reference proteome</keyword>
<gene>
    <name evidence="2" type="ORF">GK091_25780</name>
</gene>
<feature type="transmembrane region" description="Helical" evidence="1">
    <location>
        <begin position="206"/>
        <end position="227"/>
    </location>
</feature>
<evidence type="ECO:0000256" key="1">
    <source>
        <dbReference type="SAM" id="Phobius"/>
    </source>
</evidence>
<feature type="transmembrane region" description="Helical" evidence="1">
    <location>
        <begin position="59"/>
        <end position="82"/>
    </location>
</feature>
<keyword evidence="1" id="KW-0472">Membrane</keyword>
<feature type="transmembrane region" description="Helical" evidence="1">
    <location>
        <begin position="116"/>
        <end position="138"/>
    </location>
</feature>
<evidence type="ECO:0000313" key="3">
    <source>
        <dbReference type="Proteomes" id="UP000477386"/>
    </source>
</evidence>
<protein>
    <submittedName>
        <fullName evidence="2">Uncharacterized protein</fullName>
    </submittedName>
</protein>
<reference evidence="2 3" key="1">
    <citation type="submission" date="2020-02" db="EMBL/GenBank/DDBJ databases">
        <title>Draft genome sequence of two Spirosoma agri KCTC 52727 and Spirosoma terrae KCTC 52035.</title>
        <authorList>
            <person name="Rojas J."/>
            <person name="Ambika Manirajan B."/>
            <person name="Ratering S."/>
            <person name="Suarez C."/>
            <person name="Schnell S."/>
        </authorList>
    </citation>
    <scope>NUCLEOTIDE SEQUENCE [LARGE SCALE GENOMIC DNA]</scope>
    <source>
        <strain evidence="2 3">KCTC 52727</strain>
    </source>
</reference>
<feature type="transmembrane region" description="Helical" evidence="1">
    <location>
        <begin position="21"/>
        <end position="39"/>
    </location>
</feature>
<feature type="transmembrane region" description="Helical" evidence="1">
    <location>
        <begin position="144"/>
        <end position="165"/>
    </location>
</feature>
<comment type="caution">
    <text evidence="2">The sequence shown here is derived from an EMBL/GenBank/DDBJ whole genome shotgun (WGS) entry which is preliminary data.</text>
</comment>